<dbReference type="InterPro" id="IPR032816">
    <property type="entry name" value="VTT_dom"/>
</dbReference>
<evidence type="ECO:0000256" key="1">
    <source>
        <dbReference type="ARBA" id="ARBA00004651"/>
    </source>
</evidence>
<dbReference type="Pfam" id="PF09335">
    <property type="entry name" value="VTT_dom"/>
    <property type="match status" value="1"/>
</dbReference>
<organism evidence="8 9">
    <name type="scientific">Clostridium felsineum</name>
    <dbReference type="NCBI Taxonomy" id="36839"/>
    <lineage>
        <taxon>Bacteria</taxon>
        <taxon>Bacillati</taxon>
        <taxon>Bacillota</taxon>
        <taxon>Clostridia</taxon>
        <taxon>Eubacteriales</taxon>
        <taxon>Clostridiaceae</taxon>
        <taxon>Clostridium</taxon>
    </lineage>
</organism>
<dbReference type="KEGG" id="crw:CROST_042030"/>
<keyword evidence="6 7" id="KW-0472">Membrane</keyword>
<dbReference type="Proteomes" id="UP000190951">
    <property type="component" value="Chromosome"/>
</dbReference>
<dbReference type="EMBL" id="CP096983">
    <property type="protein sequence ID" value="URZ13437.1"/>
    <property type="molecule type" value="Genomic_DNA"/>
</dbReference>
<protein>
    <submittedName>
        <fullName evidence="8">Protein DedA</fullName>
    </submittedName>
</protein>
<accession>A0A1S8L2L7</accession>
<dbReference type="AlphaFoldDB" id="A0A1S8L2L7"/>
<keyword evidence="5 7" id="KW-1133">Transmembrane helix</keyword>
<sequence>MWSYFFLYIVIFLETGFFMAIVLPEESLLFVIGSLSSLGKINIWLVIVVVIIATFIGDSINYLIGRKLGSNILNKDKSIIIKKEHIYKTQNYYNKRGSVTVIIGRTLPIIRTFIPFVAGMAGMNYKKFIIFNMIGAIPWLMIYIVGGFFLGNHPFVEKNFTIVLIIIAIFPLIPSIVKYYIKIA</sequence>
<evidence type="ECO:0000256" key="2">
    <source>
        <dbReference type="ARBA" id="ARBA00010792"/>
    </source>
</evidence>
<name>A0A1S8L2L7_9CLOT</name>
<evidence type="ECO:0000256" key="5">
    <source>
        <dbReference type="ARBA" id="ARBA00022989"/>
    </source>
</evidence>
<feature type="transmembrane region" description="Helical" evidence="7">
    <location>
        <begin position="5"/>
        <end position="23"/>
    </location>
</feature>
<dbReference type="PANTHER" id="PTHR30353">
    <property type="entry name" value="INNER MEMBRANE PROTEIN DEDA-RELATED"/>
    <property type="match status" value="1"/>
</dbReference>
<evidence type="ECO:0000256" key="3">
    <source>
        <dbReference type="ARBA" id="ARBA00022475"/>
    </source>
</evidence>
<dbReference type="PANTHER" id="PTHR30353:SF0">
    <property type="entry name" value="TRANSMEMBRANE PROTEIN"/>
    <property type="match status" value="1"/>
</dbReference>
<keyword evidence="4 7" id="KW-0812">Transmembrane</keyword>
<feature type="transmembrane region" description="Helical" evidence="7">
    <location>
        <begin position="43"/>
        <end position="64"/>
    </location>
</feature>
<feature type="transmembrane region" description="Helical" evidence="7">
    <location>
        <begin position="128"/>
        <end position="150"/>
    </location>
</feature>
<evidence type="ECO:0000313" key="9">
    <source>
        <dbReference type="Proteomes" id="UP000190951"/>
    </source>
</evidence>
<evidence type="ECO:0000256" key="7">
    <source>
        <dbReference type="RuleBase" id="RU367016"/>
    </source>
</evidence>
<keyword evidence="9" id="KW-1185">Reference proteome</keyword>
<dbReference type="STRING" id="84029.CROST_29930"/>
<feature type="transmembrane region" description="Helical" evidence="7">
    <location>
        <begin position="162"/>
        <end position="181"/>
    </location>
</feature>
<comment type="subcellular location">
    <subcellularLocation>
        <location evidence="1 7">Cell membrane</location>
        <topology evidence="1 7">Multi-pass membrane protein</topology>
    </subcellularLocation>
</comment>
<dbReference type="InterPro" id="IPR032818">
    <property type="entry name" value="DedA-like"/>
</dbReference>
<comment type="similarity">
    <text evidence="2 7">Belongs to the DedA family.</text>
</comment>
<gene>
    <name evidence="8" type="primary">dedA_2</name>
    <name evidence="8" type="ORF">CROST_042030</name>
</gene>
<dbReference type="GO" id="GO:0005886">
    <property type="term" value="C:plasma membrane"/>
    <property type="evidence" value="ECO:0007669"/>
    <property type="project" value="UniProtKB-SubCell"/>
</dbReference>
<evidence type="ECO:0000313" key="8">
    <source>
        <dbReference type="EMBL" id="URZ13437.1"/>
    </source>
</evidence>
<proteinExistence type="inferred from homology"/>
<reference evidence="8 9" key="1">
    <citation type="submission" date="2022-04" db="EMBL/GenBank/DDBJ databases">
        <title>Genome sequence of C. roseum typestrain.</title>
        <authorList>
            <person name="Poehlein A."/>
            <person name="Schoch T."/>
            <person name="Duerre P."/>
            <person name="Daniel R."/>
        </authorList>
    </citation>
    <scope>NUCLEOTIDE SEQUENCE [LARGE SCALE GENOMIC DNA]</scope>
    <source>
        <strain evidence="8 9">DSM 7320</strain>
    </source>
</reference>
<keyword evidence="3 7" id="KW-1003">Cell membrane</keyword>
<evidence type="ECO:0000256" key="4">
    <source>
        <dbReference type="ARBA" id="ARBA00022692"/>
    </source>
</evidence>
<evidence type="ECO:0000256" key="6">
    <source>
        <dbReference type="ARBA" id="ARBA00023136"/>
    </source>
</evidence>